<proteinExistence type="predicted"/>
<accession>A0A7S7RBY2</accession>
<dbReference type="SUPFAM" id="SSF56059">
    <property type="entry name" value="Glutathione synthetase ATP-binding domain-like"/>
    <property type="match status" value="1"/>
</dbReference>
<dbReference type="KEGG" id="aia:AWH56_001400"/>
<dbReference type="AlphaFoldDB" id="A0A7S7RBY2"/>
<keyword evidence="2" id="KW-1185">Reference proteome</keyword>
<evidence type="ECO:0000313" key="1">
    <source>
        <dbReference type="EMBL" id="QOY36382.1"/>
    </source>
</evidence>
<dbReference type="Pfam" id="PF14398">
    <property type="entry name" value="ATPgrasp_YheCD"/>
    <property type="match status" value="1"/>
</dbReference>
<sequence>MQMNIFYNYDENEWQSDREQSLGFGKNLLPIKIGKSGTSSCFLVKKQNKKVGPLIGILASKEGRNDFYGNRSTFKKIQNYLQKHGGVSFVMTPEGYNGEEKIHGFLYDHGKWRKAIFPLPDIIYNRVASYKAEQYLDVIKKMAFNNAIPFYNPHFFEKWETFKQLSNNTFLLSYLPSTALLENIDQLHYWLLEYNSLIVKPVLSNRGKGISLINKLENRYKVKTNSSSKCFDSIEAVWEDINKDSKTIIQQKVQLKQYNNRPYDLRILVQRQKDTWAISGIGVRCAGLGAITTHVPQGGEILSFESVNDGLNLEEIELLASEVAHQLELAYGYLCEFSIDLGVDENNRFWIFEINSKPMKFDEPHIQKKALDTLIQCFYDDAGFS</sequence>
<dbReference type="EMBL" id="CP063356">
    <property type="protein sequence ID" value="QOY36382.1"/>
    <property type="molecule type" value="Genomic_DNA"/>
</dbReference>
<name>A0A7S7RBY2_9BACI</name>
<dbReference type="RefSeq" id="WP_182080632.1">
    <property type="nucleotide sequence ID" value="NZ_CP063356.2"/>
</dbReference>
<reference evidence="1 2" key="2">
    <citation type="journal article" date="2019" name="Int. J. Syst. Evol. Microbiol.">
        <title>Anaerobacillus isosaccharinicus sp. nov., an alkaliphilic bacterium which degrades isosaccharinic acid.</title>
        <authorList>
            <person name="Bassil N.M."/>
            <person name="Lloyd J.R."/>
        </authorList>
    </citation>
    <scope>NUCLEOTIDE SEQUENCE [LARGE SCALE GENOMIC DNA]</scope>
    <source>
        <strain evidence="1 2">NB2006</strain>
    </source>
</reference>
<dbReference type="Proteomes" id="UP000180175">
    <property type="component" value="Chromosome"/>
</dbReference>
<gene>
    <name evidence="1" type="ORF">AWH56_001400</name>
</gene>
<reference evidence="1 2" key="1">
    <citation type="journal article" date="2017" name="Genome Announc.">
        <title>Draft Genome Sequences of Four Alkaliphilic Bacteria Belonging to the Anaerobacillus Genus.</title>
        <authorList>
            <person name="Bassil N.M."/>
            <person name="Lloyd J.R."/>
        </authorList>
    </citation>
    <scope>NUCLEOTIDE SEQUENCE [LARGE SCALE GENOMIC DNA]</scope>
    <source>
        <strain evidence="1 2">NB2006</strain>
    </source>
</reference>
<organism evidence="1 2">
    <name type="scientific">Anaerobacillus isosaccharinicus</name>
    <dbReference type="NCBI Taxonomy" id="1532552"/>
    <lineage>
        <taxon>Bacteria</taxon>
        <taxon>Bacillati</taxon>
        <taxon>Bacillota</taxon>
        <taxon>Bacilli</taxon>
        <taxon>Bacillales</taxon>
        <taxon>Bacillaceae</taxon>
        <taxon>Anaerobacillus</taxon>
    </lineage>
</organism>
<protein>
    <submittedName>
        <fullName evidence="1">YheC/YheD family protein</fullName>
    </submittedName>
</protein>
<evidence type="ECO:0000313" key="2">
    <source>
        <dbReference type="Proteomes" id="UP000180175"/>
    </source>
</evidence>
<dbReference type="InterPro" id="IPR026838">
    <property type="entry name" value="YheC/D"/>
</dbReference>
<dbReference type="Gene3D" id="3.30.470.20">
    <property type="entry name" value="ATP-grasp fold, B domain"/>
    <property type="match status" value="1"/>
</dbReference>